<dbReference type="EMBL" id="LAZR01000471">
    <property type="protein sequence ID" value="KKN67580.1"/>
    <property type="molecule type" value="Genomic_DNA"/>
</dbReference>
<sequence length="299" mass="33644">MDSRTSKANELKLTVNTMYQIQQTRIALGLRIQTAEKNGWVASEFAQKLMDGTAKHYQDAENEVAREMTAMIQSYRIWSEWFIDIKGVGPRYAGLLISKLCEKRQAQYELEDVIRWGPHPEDLPTDAPATLEKLGTPTGKVRQGIICFETISSVWAYCGLHTVDGKAAKRTKGKAANWSSKLKATAFLIGSQFCKTPSSAYRPVFDNFRAKAEDNPRFKSKGHRHNHSIRLTAKVFLGHVWTVQRALEGLPVSPPLVLASESAHTHFIPPLRNEGDWNGLDKAWSDFGPPPDFCLEFIK</sequence>
<reference evidence="1" key="1">
    <citation type="journal article" date="2015" name="Nature">
        <title>Complex archaea that bridge the gap between prokaryotes and eukaryotes.</title>
        <authorList>
            <person name="Spang A."/>
            <person name="Saw J.H."/>
            <person name="Jorgensen S.L."/>
            <person name="Zaremba-Niedzwiedzka K."/>
            <person name="Martijn J."/>
            <person name="Lind A.E."/>
            <person name="van Eijk R."/>
            <person name="Schleper C."/>
            <person name="Guy L."/>
            <person name="Ettema T.J."/>
        </authorList>
    </citation>
    <scope>NUCLEOTIDE SEQUENCE</scope>
</reference>
<name>A0A0F9SFC2_9ZZZZ</name>
<comment type="caution">
    <text evidence="1">The sequence shown here is derived from an EMBL/GenBank/DDBJ whole genome shotgun (WGS) entry which is preliminary data.</text>
</comment>
<proteinExistence type="predicted"/>
<evidence type="ECO:0000313" key="1">
    <source>
        <dbReference type="EMBL" id="KKN67580.1"/>
    </source>
</evidence>
<protein>
    <submittedName>
        <fullName evidence="1">Uncharacterized protein</fullName>
    </submittedName>
</protein>
<gene>
    <name evidence="1" type="ORF">LCGC14_0460350</name>
</gene>
<organism evidence="1">
    <name type="scientific">marine sediment metagenome</name>
    <dbReference type="NCBI Taxonomy" id="412755"/>
    <lineage>
        <taxon>unclassified sequences</taxon>
        <taxon>metagenomes</taxon>
        <taxon>ecological metagenomes</taxon>
    </lineage>
</organism>
<dbReference type="AlphaFoldDB" id="A0A0F9SFC2"/>
<accession>A0A0F9SFC2</accession>